<dbReference type="EMBL" id="CP120629">
    <property type="protein sequence ID" value="WEW59810.1"/>
    <property type="molecule type" value="Genomic_DNA"/>
</dbReference>
<evidence type="ECO:0000313" key="3">
    <source>
        <dbReference type="EMBL" id="WEW59810.1"/>
    </source>
</evidence>
<dbReference type="Proteomes" id="UP001219355">
    <property type="component" value="Chromosome 3"/>
</dbReference>
<dbReference type="PANTHER" id="PTHR40368:SF1">
    <property type="entry name" value="YALI0F14399P"/>
    <property type="match status" value="1"/>
</dbReference>
<organism evidence="3 4">
    <name type="scientific">Emydomyces testavorans</name>
    <dbReference type="NCBI Taxonomy" id="2070801"/>
    <lineage>
        <taxon>Eukaryota</taxon>
        <taxon>Fungi</taxon>
        <taxon>Dikarya</taxon>
        <taxon>Ascomycota</taxon>
        <taxon>Pezizomycotina</taxon>
        <taxon>Eurotiomycetes</taxon>
        <taxon>Eurotiomycetidae</taxon>
        <taxon>Onygenales</taxon>
        <taxon>Nannizziopsiaceae</taxon>
        <taxon>Emydomyces</taxon>
    </lineage>
</organism>
<evidence type="ECO:0000313" key="4">
    <source>
        <dbReference type="Proteomes" id="UP001219355"/>
    </source>
</evidence>
<protein>
    <submittedName>
        <fullName evidence="3">Uncharacterized protein</fullName>
    </submittedName>
</protein>
<keyword evidence="1" id="KW-0812">Transmembrane</keyword>
<feature type="transmembrane region" description="Helical" evidence="1">
    <location>
        <begin position="274"/>
        <end position="295"/>
    </location>
</feature>
<feature type="signal peptide" evidence="2">
    <location>
        <begin position="1"/>
        <end position="25"/>
    </location>
</feature>
<keyword evidence="4" id="KW-1185">Reference proteome</keyword>
<keyword evidence="2" id="KW-0732">Signal</keyword>
<reference evidence="3" key="1">
    <citation type="submission" date="2023-03" db="EMBL/GenBank/DDBJ databases">
        <title>Emydomyces testavorans Genome Sequence.</title>
        <authorList>
            <person name="Hoyer L."/>
        </authorList>
    </citation>
    <scope>NUCLEOTIDE SEQUENCE</scope>
    <source>
        <strain evidence="3">16-2883</strain>
    </source>
</reference>
<proteinExistence type="predicted"/>
<dbReference type="PANTHER" id="PTHR40368">
    <property type="entry name" value="YALI0F14399P"/>
    <property type="match status" value="1"/>
</dbReference>
<keyword evidence="1" id="KW-1133">Transmembrane helix</keyword>
<sequence>MSVLSRISYASVVIFLLLFCGLSSASRLAHSHHFSTRTYKYGQSVPVTDPSGQLQYIPFPTCNETSHSLSFRYGVSETITCTIDSLPDTLYHLFEYYVHSDAPLTCRVPTVPLHEPSTHHDPTATSEGSHDAFMDGGAATPFTPLIIALQGTLQKSHLHIWSEMNVLLHRSVEGKKKEGKKEKKAVLKGKRASGQIVAGTAYSVPWMEASASDETKNRVSGDVRVPWDPWKAGEGAKVLRGEPLRFTFHVEWMQESNVSGLVLSQGHRITLYGIIYNCLLFAMAACSGAVLMLLWEHSRRRRGGSWNGDGLLGRSASGHGGLFGRKSGGVSINLGTGGKMNGYGGYGFGGKNGVSQGYGGYSSGKRD</sequence>
<evidence type="ECO:0000256" key="1">
    <source>
        <dbReference type="SAM" id="Phobius"/>
    </source>
</evidence>
<name>A0AAF0DN30_9EURO</name>
<evidence type="ECO:0000256" key="2">
    <source>
        <dbReference type="SAM" id="SignalP"/>
    </source>
</evidence>
<dbReference type="AlphaFoldDB" id="A0AAF0DN30"/>
<accession>A0AAF0DN30</accession>
<feature type="chain" id="PRO_5042172107" evidence="2">
    <location>
        <begin position="26"/>
        <end position="367"/>
    </location>
</feature>
<gene>
    <name evidence="3" type="ORF">PRK78_005290</name>
</gene>
<keyword evidence="1" id="KW-0472">Membrane</keyword>